<proteinExistence type="predicted"/>
<sequence length="458" mass="48021">MFFSTILNTHKRKKFKHQTFLKRKQMKKIIISSGMLFSSLAFSQVGINTPNPQGSFHVDGAKDNVSTGVPTVAQQSNDFVVLSNGNVGMGTVSPTNKLDIRSTTNGALKIVDGTQGNARVLTSDANGVATWKDLPVSANTNIYNSNGTLTGARTVAQGTNSLAFTSTATTGTNHFSVDGSTFSVDAVTNRIGIGTTTPKNRLDLGPGNGKKLALWNSTAGDDFYGLGNDANVLQLFAGATDTGSALMTLNKNGRVGIGTTNPQTNFHTIGTRRFENTTQGSVPVGAVLTATDTNGTAEWKTASANVAVGSLGAGYDLPFSQFSDFRYTGSSITLPPGKWMVTISLLVAPRGTITANDWLFVRSTFSESNLTTIGQTGTQSPDVIRPTLMSFQLVGPYNGGQKYNVATGTIQINNTSGTAKTYRYVVGNTQASGTVAGAGLNSIGGSWSENAIYAVAVN</sequence>
<gene>
    <name evidence="2" type="ORF">HMPREF0204_11850</name>
</gene>
<keyword evidence="3" id="KW-1185">Reference proteome</keyword>
<dbReference type="Proteomes" id="UP000002969">
    <property type="component" value="Unassembled WGS sequence"/>
</dbReference>
<keyword evidence="1" id="KW-0732">Signal</keyword>
<protein>
    <submittedName>
        <fullName evidence="2">Uncharacterized protein</fullName>
    </submittedName>
</protein>
<reference evidence="2" key="1">
    <citation type="submission" date="2010-06" db="EMBL/GenBank/DDBJ databases">
        <authorList>
            <person name="Muzny D."/>
            <person name="Qin X."/>
            <person name="Buhay C."/>
            <person name="Dugan-Rocha S."/>
            <person name="Ding Y."/>
            <person name="Chen G."/>
            <person name="Hawes A."/>
            <person name="Holder M."/>
            <person name="Jhangiani S."/>
            <person name="Johnson A."/>
            <person name="Khan Z."/>
            <person name="Li Z."/>
            <person name="Liu W."/>
            <person name="Liu X."/>
            <person name="Perez L."/>
            <person name="Shen H."/>
            <person name="Wang Q."/>
            <person name="Watt J."/>
            <person name="Xi L."/>
            <person name="Xin Y."/>
            <person name="Zhou J."/>
            <person name="Deng J."/>
            <person name="Jiang H."/>
            <person name="Liu Y."/>
            <person name="Qu J."/>
            <person name="Song X.-Z."/>
            <person name="Zhang L."/>
            <person name="Villasana D."/>
            <person name="Johnson A."/>
            <person name="Liu J."/>
            <person name="Liyanage D."/>
            <person name="Lorensuhewa L."/>
            <person name="Robinson T."/>
            <person name="Song A."/>
            <person name="Song B.-B."/>
            <person name="Dinh H."/>
            <person name="Thornton R."/>
            <person name="Coyle M."/>
            <person name="Francisco L."/>
            <person name="Jackson L."/>
            <person name="Javaid M."/>
            <person name="Korchina V."/>
            <person name="Kovar C."/>
            <person name="Mata R."/>
            <person name="Mathew T."/>
            <person name="Ngo R."/>
            <person name="Nguyen L."/>
            <person name="Nguyen N."/>
            <person name="Okwuonu G."/>
            <person name="Ongeri F."/>
            <person name="Pham C."/>
            <person name="Simmons D."/>
            <person name="Wilczek-Boney K."/>
            <person name="Hale W."/>
            <person name="Jakkamsetti A."/>
            <person name="Pham P."/>
            <person name="Ruth R."/>
            <person name="San Lucas F."/>
            <person name="Warren J."/>
            <person name="Zhang J."/>
            <person name="Zhao Z."/>
            <person name="Zhou C."/>
            <person name="Zhu D."/>
            <person name="Lee S."/>
            <person name="Bess C."/>
            <person name="Blankenburg K."/>
            <person name="Forbes L."/>
            <person name="Fu Q."/>
            <person name="Gubbala S."/>
            <person name="Hirani K."/>
            <person name="Jayaseelan J.C."/>
            <person name="Lara F."/>
            <person name="Munidasa M."/>
            <person name="Palculict T."/>
            <person name="Patil S."/>
            <person name="Pu L.-L."/>
            <person name="Saada N."/>
            <person name="Tang L."/>
            <person name="Weissenberger G."/>
            <person name="Zhu Y."/>
            <person name="Hemphill L."/>
            <person name="Shang Y."/>
            <person name="Youmans B."/>
            <person name="Ayvaz T."/>
            <person name="Ross M."/>
            <person name="Santibanez J."/>
            <person name="Aqrawi P."/>
            <person name="Gross S."/>
            <person name="Joshi V."/>
            <person name="Fowler G."/>
            <person name="Nazareth L."/>
            <person name="Reid J."/>
            <person name="Worley K."/>
            <person name="Petrosino J."/>
            <person name="Highlander S."/>
            <person name="Gibbs R."/>
        </authorList>
    </citation>
    <scope>NUCLEOTIDE SEQUENCE [LARGE SCALE GENOMIC DNA]</scope>
    <source>
        <strain evidence="2">ATCC 35910</strain>
    </source>
</reference>
<evidence type="ECO:0000256" key="1">
    <source>
        <dbReference type="SAM" id="SignalP"/>
    </source>
</evidence>
<dbReference type="EMBL" id="ACKQ02000006">
    <property type="protein sequence ID" value="EFK36403.1"/>
    <property type="molecule type" value="Genomic_DNA"/>
</dbReference>
<organism evidence="2 3">
    <name type="scientific">Chryseobacterium gleum ATCC 35910</name>
    <dbReference type="NCBI Taxonomy" id="525257"/>
    <lineage>
        <taxon>Bacteria</taxon>
        <taxon>Pseudomonadati</taxon>
        <taxon>Bacteroidota</taxon>
        <taxon>Flavobacteriia</taxon>
        <taxon>Flavobacteriales</taxon>
        <taxon>Weeksellaceae</taxon>
        <taxon>Chryseobacterium group</taxon>
        <taxon>Chryseobacterium</taxon>
    </lineage>
</organism>
<evidence type="ECO:0000313" key="2">
    <source>
        <dbReference type="EMBL" id="EFK36403.1"/>
    </source>
</evidence>
<accession>A0ABN0ATL9</accession>
<evidence type="ECO:0000313" key="3">
    <source>
        <dbReference type="Proteomes" id="UP000002969"/>
    </source>
</evidence>
<feature type="chain" id="PRO_5045193241" evidence="1">
    <location>
        <begin position="44"/>
        <end position="458"/>
    </location>
</feature>
<name>A0ABN0ATL9_CHRGE</name>
<comment type="caution">
    <text evidence="2">The sequence shown here is derived from an EMBL/GenBank/DDBJ whole genome shotgun (WGS) entry which is preliminary data.</text>
</comment>
<feature type="signal peptide" evidence="1">
    <location>
        <begin position="1"/>
        <end position="43"/>
    </location>
</feature>